<accession>A0A9Q0SA68</accession>
<dbReference type="PROSITE" id="PS01136">
    <property type="entry name" value="UPF0034"/>
    <property type="match status" value="1"/>
</dbReference>
<evidence type="ECO:0000256" key="8">
    <source>
        <dbReference type="ARBA" id="ARBA00038313"/>
    </source>
</evidence>
<evidence type="ECO:0000256" key="9">
    <source>
        <dbReference type="ARBA" id="ARBA00038890"/>
    </source>
</evidence>
<keyword evidence="16" id="KW-1185">Reference proteome</keyword>
<dbReference type="Pfam" id="PF01207">
    <property type="entry name" value="Dus"/>
    <property type="match status" value="1"/>
</dbReference>
<comment type="catalytic activity">
    <reaction evidence="10">
        <text>5,6-dihydrouridine(17) in tRNA + NAD(+) = uridine(17) in tRNA + NADH + H(+)</text>
        <dbReference type="Rhea" id="RHEA:53372"/>
        <dbReference type="Rhea" id="RHEA-COMP:13541"/>
        <dbReference type="Rhea" id="RHEA-COMP:13542"/>
        <dbReference type="ChEBI" id="CHEBI:15378"/>
        <dbReference type="ChEBI" id="CHEBI:57540"/>
        <dbReference type="ChEBI" id="CHEBI:57945"/>
        <dbReference type="ChEBI" id="CHEBI:65315"/>
        <dbReference type="ChEBI" id="CHEBI:74443"/>
        <dbReference type="EC" id="1.3.1.88"/>
    </reaction>
    <physiologicalReaction direction="right-to-left" evidence="10">
        <dbReference type="Rhea" id="RHEA:53374"/>
    </physiologicalReaction>
</comment>
<evidence type="ECO:0000256" key="13">
    <source>
        <dbReference type="ARBA" id="ARBA00049467"/>
    </source>
</evidence>
<comment type="catalytic activity">
    <reaction evidence="11">
        <text>5,6-dihydrouridine(16) in tRNA + NADP(+) = uridine(16) in tRNA + NADPH + H(+)</text>
        <dbReference type="Rhea" id="RHEA:53376"/>
        <dbReference type="Rhea" id="RHEA-COMP:13543"/>
        <dbReference type="Rhea" id="RHEA-COMP:13544"/>
        <dbReference type="ChEBI" id="CHEBI:15378"/>
        <dbReference type="ChEBI" id="CHEBI:57783"/>
        <dbReference type="ChEBI" id="CHEBI:58349"/>
        <dbReference type="ChEBI" id="CHEBI:65315"/>
        <dbReference type="ChEBI" id="CHEBI:74443"/>
        <dbReference type="EC" id="1.3.1.88"/>
    </reaction>
    <physiologicalReaction direction="right-to-left" evidence="11">
        <dbReference type="Rhea" id="RHEA:53378"/>
    </physiologicalReaction>
</comment>
<evidence type="ECO:0000256" key="5">
    <source>
        <dbReference type="ARBA" id="ARBA00022857"/>
    </source>
</evidence>
<evidence type="ECO:0000313" key="16">
    <source>
        <dbReference type="Proteomes" id="UP001151699"/>
    </source>
</evidence>
<evidence type="ECO:0000313" key="15">
    <source>
        <dbReference type="EMBL" id="KAJ6650063.1"/>
    </source>
</evidence>
<dbReference type="EC" id="1.3.1.88" evidence="9"/>
<keyword evidence="6" id="KW-0560">Oxidoreductase</keyword>
<sequence length="137" mass="15877">MEFYTKTLGAPKLVVAPMVDQSELAWRILCRRHGAQLCYSPMFHSNIFIQDSKYRQQALQSCPEDRPLIIQFCGNDPDIILEAALMAQDYCDAIDINLGCPQAIAKRGHYGSFLQDEWELLHKIGKYFPIYILLFFW</sequence>
<keyword evidence="7" id="KW-0520">NAD</keyword>
<comment type="catalytic activity">
    <reaction evidence="12">
        <text>5,6-dihydrouridine(16) in tRNA + NAD(+) = uridine(16) in tRNA + NADH + H(+)</text>
        <dbReference type="Rhea" id="RHEA:53380"/>
        <dbReference type="Rhea" id="RHEA-COMP:13543"/>
        <dbReference type="Rhea" id="RHEA-COMP:13544"/>
        <dbReference type="ChEBI" id="CHEBI:15378"/>
        <dbReference type="ChEBI" id="CHEBI:57540"/>
        <dbReference type="ChEBI" id="CHEBI:57945"/>
        <dbReference type="ChEBI" id="CHEBI:65315"/>
        <dbReference type="ChEBI" id="CHEBI:74443"/>
        <dbReference type="EC" id="1.3.1.88"/>
    </reaction>
    <physiologicalReaction direction="right-to-left" evidence="12">
        <dbReference type="Rhea" id="RHEA:53382"/>
    </physiologicalReaction>
</comment>
<evidence type="ECO:0000256" key="4">
    <source>
        <dbReference type="ARBA" id="ARBA00022694"/>
    </source>
</evidence>
<comment type="similarity">
    <text evidence="8">Belongs to the Dus family. Dus1 subfamily.</text>
</comment>
<evidence type="ECO:0000256" key="12">
    <source>
        <dbReference type="ARBA" id="ARBA00048934"/>
    </source>
</evidence>
<evidence type="ECO:0000256" key="6">
    <source>
        <dbReference type="ARBA" id="ARBA00023002"/>
    </source>
</evidence>
<protein>
    <recommendedName>
        <fullName evidence="9">tRNA-dihydrouridine(16/17) synthase [NAD(P)(+)]</fullName>
        <ecNumber evidence="9">1.3.1.88</ecNumber>
    </recommendedName>
</protein>
<comment type="catalytic activity">
    <reaction evidence="13">
        <text>5,6-dihydrouridine(17) in tRNA + NADP(+) = uridine(17) in tRNA + NADPH + H(+)</text>
        <dbReference type="Rhea" id="RHEA:53368"/>
        <dbReference type="Rhea" id="RHEA-COMP:13541"/>
        <dbReference type="Rhea" id="RHEA-COMP:13542"/>
        <dbReference type="ChEBI" id="CHEBI:15378"/>
        <dbReference type="ChEBI" id="CHEBI:57783"/>
        <dbReference type="ChEBI" id="CHEBI:58349"/>
        <dbReference type="ChEBI" id="CHEBI:65315"/>
        <dbReference type="ChEBI" id="CHEBI:74443"/>
        <dbReference type="EC" id="1.3.1.88"/>
    </reaction>
    <physiologicalReaction direction="right-to-left" evidence="13">
        <dbReference type="Rhea" id="RHEA:53370"/>
    </physiologicalReaction>
</comment>
<evidence type="ECO:0000256" key="11">
    <source>
        <dbReference type="ARBA" id="ARBA00047652"/>
    </source>
</evidence>
<evidence type="ECO:0000259" key="14">
    <source>
        <dbReference type="Pfam" id="PF01207"/>
    </source>
</evidence>
<feature type="non-terminal residue" evidence="15">
    <location>
        <position position="137"/>
    </location>
</feature>
<dbReference type="AlphaFoldDB" id="A0A9Q0SA68"/>
<evidence type="ECO:0000256" key="10">
    <source>
        <dbReference type="ARBA" id="ARBA00047287"/>
    </source>
</evidence>
<evidence type="ECO:0000256" key="7">
    <source>
        <dbReference type="ARBA" id="ARBA00023027"/>
    </source>
</evidence>
<comment type="caution">
    <text evidence="15">The sequence shown here is derived from an EMBL/GenBank/DDBJ whole genome shotgun (WGS) entry which is preliminary data.</text>
</comment>
<name>A0A9Q0SA68_9DIPT</name>
<gene>
    <name evidence="15" type="primary">Dus1l_1</name>
    <name evidence="15" type="ORF">Bhyg_05306</name>
</gene>
<dbReference type="InterPro" id="IPR018517">
    <property type="entry name" value="tRNA_hU_synthase_CS"/>
</dbReference>
<dbReference type="GO" id="GO:0017150">
    <property type="term" value="F:tRNA dihydrouridine synthase activity"/>
    <property type="evidence" value="ECO:0007669"/>
    <property type="project" value="InterPro"/>
</dbReference>
<dbReference type="PANTHER" id="PTHR11082">
    <property type="entry name" value="TRNA-DIHYDROURIDINE SYNTHASE"/>
    <property type="match status" value="1"/>
</dbReference>
<evidence type="ECO:0000256" key="1">
    <source>
        <dbReference type="ARBA" id="ARBA00001917"/>
    </source>
</evidence>
<dbReference type="InterPro" id="IPR035587">
    <property type="entry name" value="DUS-like_FMN-bd"/>
</dbReference>
<dbReference type="Proteomes" id="UP001151699">
    <property type="component" value="Chromosome A"/>
</dbReference>
<keyword evidence="5" id="KW-0521">NADP</keyword>
<dbReference type="CDD" id="cd02801">
    <property type="entry name" value="DUS_like_FMN"/>
    <property type="match status" value="1"/>
</dbReference>
<dbReference type="SUPFAM" id="SSF51395">
    <property type="entry name" value="FMN-linked oxidoreductases"/>
    <property type="match status" value="1"/>
</dbReference>
<comment type="cofactor">
    <cofactor evidence="1">
        <name>FMN</name>
        <dbReference type="ChEBI" id="CHEBI:58210"/>
    </cofactor>
</comment>
<dbReference type="Gene3D" id="3.20.20.70">
    <property type="entry name" value="Aldolase class I"/>
    <property type="match status" value="1"/>
</dbReference>
<dbReference type="InterPro" id="IPR013785">
    <property type="entry name" value="Aldolase_TIM"/>
</dbReference>
<proteinExistence type="inferred from homology"/>
<dbReference type="EMBL" id="WJQU01000001">
    <property type="protein sequence ID" value="KAJ6650063.1"/>
    <property type="molecule type" value="Genomic_DNA"/>
</dbReference>
<keyword evidence="4" id="KW-0819">tRNA processing</keyword>
<organism evidence="15 16">
    <name type="scientific">Pseudolycoriella hygida</name>
    <dbReference type="NCBI Taxonomy" id="35572"/>
    <lineage>
        <taxon>Eukaryota</taxon>
        <taxon>Metazoa</taxon>
        <taxon>Ecdysozoa</taxon>
        <taxon>Arthropoda</taxon>
        <taxon>Hexapoda</taxon>
        <taxon>Insecta</taxon>
        <taxon>Pterygota</taxon>
        <taxon>Neoptera</taxon>
        <taxon>Endopterygota</taxon>
        <taxon>Diptera</taxon>
        <taxon>Nematocera</taxon>
        <taxon>Sciaroidea</taxon>
        <taxon>Sciaridae</taxon>
        <taxon>Pseudolycoriella</taxon>
    </lineage>
</organism>
<reference evidence="15" key="1">
    <citation type="submission" date="2022-07" db="EMBL/GenBank/DDBJ databases">
        <authorList>
            <person name="Trinca V."/>
            <person name="Uliana J.V.C."/>
            <person name="Torres T.T."/>
            <person name="Ward R.J."/>
            <person name="Monesi N."/>
        </authorList>
    </citation>
    <scope>NUCLEOTIDE SEQUENCE</scope>
    <source>
        <strain evidence="15">HSMRA1968</strain>
        <tissue evidence="15">Whole embryos</tissue>
    </source>
</reference>
<dbReference type="PANTHER" id="PTHR11082:SF5">
    <property type="entry name" value="TRNA-DIHYDROURIDINE(16_17) SYNTHASE [NAD(P)(+)]-LIKE"/>
    <property type="match status" value="1"/>
</dbReference>
<evidence type="ECO:0000256" key="3">
    <source>
        <dbReference type="ARBA" id="ARBA00022643"/>
    </source>
</evidence>
<keyword evidence="2" id="KW-0285">Flavoprotein</keyword>
<keyword evidence="3" id="KW-0288">FMN</keyword>
<evidence type="ECO:0000256" key="2">
    <source>
        <dbReference type="ARBA" id="ARBA00022630"/>
    </source>
</evidence>
<dbReference type="OrthoDB" id="272303at2759"/>
<dbReference type="GO" id="GO:0050660">
    <property type="term" value="F:flavin adenine dinucleotide binding"/>
    <property type="evidence" value="ECO:0007669"/>
    <property type="project" value="InterPro"/>
</dbReference>
<feature type="domain" description="DUS-like FMN-binding" evidence="14">
    <location>
        <begin position="15"/>
        <end position="124"/>
    </location>
</feature>